<dbReference type="GO" id="GO:0030488">
    <property type="term" value="P:tRNA methylation"/>
    <property type="evidence" value="ECO:0007669"/>
    <property type="project" value="InterPro"/>
</dbReference>
<keyword evidence="5 8" id="KW-0949">S-adenosyl-L-methionine</keyword>
<keyword evidence="12" id="KW-1185">Reference proteome</keyword>
<dbReference type="SUPFAM" id="SSF53335">
    <property type="entry name" value="S-adenosyl-L-methionine-dependent methyltransferases"/>
    <property type="match status" value="1"/>
</dbReference>
<dbReference type="InterPro" id="IPR049470">
    <property type="entry name" value="TRM61_C"/>
</dbReference>
<dbReference type="GO" id="GO:0160107">
    <property type="term" value="F:tRNA (adenine(58)-N1)-methyltransferase activity"/>
    <property type="evidence" value="ECO:0007669"/>
    <property type="project" value="UniProtKB-EC"/>
</dbReference>
<feature type="domain" description="tRNA (adenine(58)-N(1))-methyltransferase catalytic subunit TRM61 C-terminal" evidence="10">
    <location>
        <begin position="62"/>
        <end position="302"/>
    </location>
</feature>
<dbReference type="InterPro" id="IPR029063">
    <property type="entry name" value="SAM-dependent_MTases_sf"/>
</dbReference>
<keyword evidence="4 8" id="KW-0808">Transferase</keyword>
<dbReference type="Pfam" id="PF08704">
    <property type="entry name" value="GCD14"/>
    <property type="match status" value="1"/>
</dbReference>
<dbReference type="Proteomes" id="UP001344447">
    <property type="component" value="Unassembled WGS sequence"/>
</dbReference>
<reference evidence="11 12" key="1">
    <citation type="submission" date="2023-11" db="EMBL/GenBank/DDBJ databases">
        <title>Dfirmibasis_genome.</title>
        <authorList>
            <person name="Edelbroek B."/>
            <person name="Kjellin J."/>
            <person name="Jerlstrom-Hultqvist J."/>
            <person name="Soderbom F."/>
        </authorList>
    </citation>
    <scope>NUCLEOTIDE SEQUENCE [LARGE SCALE GENOMIC DNA]</scope>
    <source>
        <strain evidence="11 12">TNS-C-14</strain>
    </source>
</reference>
<comment type="subcellular location">
    <subcellularLocation>
        <location evidence="1">Nucleus</location>
    </subcellularLocation>
</comment>
<evidence type="ECO:0000256" key="2">
    <source>
        <dbReference type="ARBA" id="ARBA00012796"/>
    </source>
</evidence>
<gene>
    <name evidence="11" type="ORF">RB653_009838</name>
</gene>
<organism evidence="11 12">
    <name type="scientific">Dictyostelium firmibasis</name>
    <dbReference type="NCBI Taxonomy" id="79012"/>
    <lineage>
        <taxon>Eukaryota</taxon>
        <taxon>Amoebozoa</taxon>
        <taxon>Evosea</taxon>
        <taxon>Eumycetozoa</taxon>
        <taxon>Dictyostelia</taxon>
        <taxon>Dictyosteliales</taxon>
        <taxon>Dictyosteliaceae</taxon>
        <taxon>Dictyostelium</taxon>
    </lineage>
</organism>
<dbReference type="PANTHER" id="PTHR12133:SF2">
    <property type="entry name" value="TRNA (ADENINE(58)-N(1))-METHYLTRANSFERASE CATALYTIC SUBUNIT TRMT61A"/>
    <property type="match status" value="1"/>
</dbReference>
<evidence type="ECO:0000256" key="8">
    <source>
        <dbReference type="PIRNR" id="PIRNR017269"/>
    </source>
</evidence>
<keyword evidence="6 8" id="KW-0819">tRNA processing</keyword>
<protein>
    <recommendedName>
        <fullName evidence="2 8">tRNA (adenine(58)-N(1))-methyltransferase</fullName>
        <ecNumber evidence="2 8">2.1.1.220</ecNumber>
    </recommendedName>
</protein>
<dbReference type="Gene3D" id="3.10.330.20">
    <property type="match status" value="1"/>
</dbReference>
<evidence type="ECO:0000313" key="11">
    <source>
        <dbReference type="EMBL" id="KAK5574585.1"/>
    </source>
</evidence>
<feature type="binding site" evidence="9">
    <location>
        <begin position="112"/>
        <end position="115"/>
    </location>
    <ligand>
        <name>S-adenosyl-L-methionine</name>
        <dbReference type="ChEBI" id="CHEBI:59789"/>
    </ligand>
</feature>
<evidence type="ECO:0000259" key="10">
    <source>
        <dbReference type="Pfam" id="PF08704"/>
    </source>
</evidence>
<dbReference type="EC" id="2.1.1.220" evidence="2 8"/>
<keyword evidence="7" id="KW-0539">Nucleus</keyword>
<comment type="caution">
    <text evidence="11">The sequence shown here is derived from an EMBL/GenBank/DDBJ whole genome shotgun (WGS) entry which is preliminary data.</text>
</comment>
<evidence type="ECO:0000256" key="1">
    <source>
        <dbReference type="ARBA" id="ARBA00004123"/>
    </source>
</evidence>
<dbReference type="PANTHER" id="PTHR12133">
    <property type="entry name" value="TRNA (ADENINE(58)-N(1))-METHYLTRANSFERASE"/>
    <property type="match status" value="1"/>
</dbReference>
<comment type="similarity">
    <text evidence="8">Belongs to the class I-like SAM-binding methyltransferase superfamily. TRM61 family.</text>
</comment>
<dbReference type="GO" id="GO:0005634">
    <property type="term" value="C:nucleus"/>
    <property type="evidence" value="ECO:0007669"/>
    <property type="project" value="UniProtKB-SubCell"/>
</dbReference>
<dbReference type="GO" id="GO:0031515">
    <property type="term" value="C:tRNA (m1A) methyltransferase complex"/>
    <property type="evidence" value="ECO:0007669"/>
    <property type="project" value="UniProtKB-UniRule"/>
</dbReference>
<evidence type="ECO:0000256" key="4">
    <source>
        <dbReference type="ARBA" id="ARBA00022679"/>
    </source>
</evidence>
<dbReference type="InterPro" id="IPR014816">
    <property type="entry name" value="tRNA_MeTrfase_Gcd14"/>
</dbReference>
<dbReference type="Gene3D" id="3.40.50.150">
    <property type="entry name" value="Vaccinia Virus protein VP39"/>
    <property type="match status" value="1"/>
</dbReference>
<name>A0AAN7TS93_9MYCE</name>
<dbReference type="AlphaFoldDB" id="A0AAN7TS93"/>
<evidence type="ECO:0000256" key="6">
    <source>
        <dbReference type="ARBA" id="ARBA00022694"/>
    </source>
</evidence>
<evidence type="ECO:0000256" key="9">
    <source>
        <dbReference type="PIRSR" id="PIRSR017269-1"/>
    </source>
</evidence>
<dbReference type="PROSITE" id="PS51620">
    <property type="entry name" value="SAM_TRM61"/>
    <property type="match status" value="1"/>
</dbReference>
<evidence type="ECO:0000313" key="12">
    <source>
        <dbReference type="Proteomes" id="UP001344447"/>
    </source>
</evidence>
<accession>A0AAN7TS93</accession>
<dbReference type="EMBL" id="JAVFKY010000006">
    <property type="protein sequence ID" value="KAK5574585.1"/>
    <property type="molecule type" value="Genomic_DNA"/>
</dbReference>
<proteinExistence type="inferred from homology"/>
<feature type="binding site" evidence="9">
    <location>
        <position position="183"/>
    </location>
    <ligand>
        <name>S-adenosyl-L-methionine</name>
        <dbReference type="ChEBI" id="CHEBI:59789"/>
    </ligand>
</feature>
<evidence type="ECO:0000256" key="7">
    <source>
        <dbReference type="ARBA" id="ARBA00023242"/>
    </source>
</evidence>
<comment type="catalytic activity">
    <reaction evidence="8">
        <text>adenosine(58) in tRNA + S-adenosyl-L-methionine = N(1)-methyladenosine(58) in tRNA + S-adenosyl-L-homocysteine + H(+)</text>
        <dbReference type="Rhea" id="RHEA:43152"/>
        <dbReference type="Rhea" id="RHEA-COMP:10365"/>
        <dbReference type="Rhea" id="RHEA-COMP:10366"/>
        <dbReference type="ChEBI" id="CHEBI:15378"/>
        <dbReference type="ChEBI" id="CHEBI:57856"/>
        <dbReference type="ChEBI" id="CHEBI:59789"/>
        <dbReference type="ChEBI" id="CHEBI:74411"/>
        <dbReference type="ChEBI" id="CHEBI:74491"/>
        <dbReference type="EC" id="2.1.1.220"/>
    </reaction>
</comment>
<dbReference type="PIRSF" id="PIRSF017269">
    <property type="entry name" value="GCD14"/>
    <property type="match status" value="1"/>
</dbReference>
<sequence length="306" mass="34530">MLNPNKIIKEGDRIVMYNGKDSMTVLTMDSTNVYNSKFGTYRHKNIIGKEYGSKLTSDNGNGFCHVIAMTPELWSITLDHRTQILFNLDISTIIFNLELKNGSRAVESGTGSGSLSSSIARTVAPKGHLFTFEFHEERVKFARKDFKDNGLDKFITVTHRDACGKEGFLRDDINNDIDAVFLDLPSPWDAIENAIAVIHDGSMLCSFSPCIEQVQNTCLKLASSKFQEIKTIEVLIRTFDTRLQEYEELNLSNPYIDDNNIEENSRGKFEIGGIEGFKKDKLLSRPFTEARGHTGYLTFARYLPNA</sequence>
<evidence type="ECO:0000256" key="3">
    <source>
        <dbReference type="ARBA" id="ARBA00022603"/>
    </source>
</evidence>
<evidence type="ECO:0000256" key="5">
    <source>
        <dbReference type="ARBA" id="ARBA00022691"/>
    </source>
</evidence>
<keyword evidence="3 8" id="KW-0489">Methyltransferase</keyword>
<feature type="binding site" evidence="9">
    <location>
        <position position="133"/>
    </location>
    <ligand>
        <name>S-adenosyl-L-methionine</name>
        <dbReference type="ChEBI" id="CHEBI:59789"/>
    </ligand>
</feature>